<evidence type="ECO:0000256" key="1">
    <source>
        <dbReference type="SAM" id="Phobius"/>
    </source>
</evidence>
<dbReference type="EMBL" id="LIAE01006339">
    <property type="protein sequence ID" value="PAV90995.1"/>
    <property type="molecule type" value="Genomic_DNA"/>
</dbReference>
<feature type="transmembrane region" description="Helical" evidence="1">
    <location>
        <begin position="53"/>
        <end position="70"/>
    </location>
</feature>
<feature type="transmembrane region" description="Helical" evidence="1">
    <location>
        <begin position="82"/>
        <end position="106"/>
    </location>
</feature>
<dbReference type="Proteomes" id="UP000218231">
    <property type="component" value="Unassembled WGS sequence"/>
</dbReference>
<feature type="transmembrane region" description="Helical" evidence="1">
    <location>
        <begin position="21"/>
        <end position="47"/>
    </location>
</feature>
<dbReference type="AlphaFoldDB" id="A0A2A2LYC5"/>
<evidence type="ECO:0000313" key="3">
    <source>
        <dbReference type="Proteomes" id="UP000218231"/>
    </source>
</evidence>
<reference evidence="2 3" key="1">
    <citation type="journal article" date="2017" name="Curr. Biol.">
        <title>Genome architecture and evolution of a unichromosomal asexual nematode.</title>
        <authorList>
            <person name="Fradin H."/>
            <person name="Zegar C."/>
            <person name="Gutwein M."/>
            <person name="Lucas J."/>
            <person name="Kovtun M."/>
            <person name="Corcoran D."/>
            <person name="Baugh L.R."/>
            <person name="Kiontke K."/>
            <person name="Gunsalus K."/>
            <person name="Fitch D.H."/>
            <person name="Piano F."/>
        </authorList>
    </citation>
    <scope>NUCLEOTIDE SEQUENCE [LARGE SCALE GENOMIC DNA]</scope>
    <source>
        <strain evidence="2">PF1309</strain>
    </source>
</reference>
<feature type="transmembrane region" description="Helical" evidence="1">
    <location>
        <begin position="130"/>
        <end position="154"/>
    </location>
</feature>
<keyword evidence="1" id="KW-1133">Transmembrane helix</keyword>
<dbReference type="OrthoDB" id="5836817at2759"/>
<sequence length="173" mass="20216">MMRGPNCKKLDSKGKRYLFGLVHLRTAMIFILLLGSAIILALITFLFMKMPKALFLLLITTLAVVSRTAAMLARIKHFMYPLIAISMFHVVLSSYLMLVFLFYFFFKPLYIIMVLNWLWDTQHGTKTTSFYVQCGIFFVLLVLFIAFNVWQAIVSIDYRKHLKRENSGMPIRR</sequence>
<keyword evidence="3" id="KW-1185">Reference proteome</keyword>
<name>A0A2A2LYC5_9BILA</name>
<accession>A0A2A2LYC5</accession>
<keyword evidence="1" id="KW-0472">Membrane</keyword>
<protein>
    <submittedName>
        <fullName evidence="2">Uncharacterized protein</fullName>
    </submittedName>
</protein>
<comment type="caution">
    <text evidence="2">The sequence shown here is derived from an EMBL/GenBank/DDBJ whole genome shotgun (WGS) entry which is preliminary data.</text>
</comment>
<organism evidence="2 3">
    <name type="scientific">Diploscapter pachys</name>
    <dbReference type="NCBI Taxonomy" id="2018661"/>
    <lineage>
        <taxon>Eukaryota</taxon>
        <taxon>Metazoa</taxon>
        <taxon>Ecdysozoa</taxon>
        <taxon>Nematoda</taxon>
        <taxon>Chromadorea</taxon>
        <taxon>Rhabditida</taxon>
        <taxon>Rhabditina</taxon>
        <taxon>Rhabditomorpha</taxon>
        <taxon>Rhabditoidea</taxon>
        <taxon>Rhabditidae</taxon>
        <taxon>Diploscapter</taxon>
    </lineage>
</organism>
<keyword evidence="1" id="KW-0812">Transmembrane</keyword>
<gene>
    <name evidence="2" type="ORF">WR25_21489</name>
</gene>
<proteinExistence type="predicted"/>
<evidence type="ECO:0000313" key="2">
    <source>
        <dbReference type="EMBL" id="PAV90995.1"/>
    </source>
</evidence>